<feature type="transmembrane region" description="Helical" evidence="1">
    <location>
        <begin position="6"/>
        <end position="28"/>
    </location>
</feature>
<dbReference type="Pfam" id="PF21741">
    <property type="entry name" value="DUF6867"/>
    <property type="match status" value="1"/>
</dbReference>
<feature type="domain" description="DUF6867" evidence="2">
    <location>
        <begin position="12"/>
        <end position="127"/>
    </location>
</feature>
<protein>
    <recommendedName>
        <fullName evidence="2">DUF6867 domain-containing protein</fullName>
    </recommendedName>
</protein>
<evidence type="ECO:0000256" key="1">
    <source>
        <dbReference type="SAM" id="Phobius"/>
    </source>
</evidence>
<feature type="transmembrane region" description="Helical" evidence="1">
    <location>
        <begin position="82"/>
        <end position="100"/>
    </location>
</feature>
<name>A0ABU1DIM4_9HYPH</name>
<dbReference type="EMBL" id="JADBEO010000036">
    <property type="protein sequence ID" value="MDR4307967.1"/>
    <property type="molecule type" value="Genomic_DNA"/>
</dbReference>
<sequence length="130" mass="14426">MGHGTIWEISLGEFLLATLILGCGAAWLAGRAVASAWEPLWKSAVWMIPLAFAVRFIHYALFSGTLQLNPTGAAAPAFWTTVHYALVDLVFLVVFALLGHRRTLTKMMTRQYAWLYETAGPFAWKARGRA</sequence>
<feature type="transmembrane region" description="Helical" evidence="1">
    <location>
        <begin position="40"/>
        <end position="62"/>
    </location>
</feature>
<keyword evidence="1" id="KW-0472">Membrane</keyword>
<keyword evidence="4" id="KW-1185">Reference proteome</keyword>
<evidence type="ECO:0000259" key="2">
    <source>
        <dbReference type="Pfam" id="PF21741"/>
    </source>
</evidence>
<evidence type="ECO:0000313" key="4">
    <source>
        <dbReference type="Proteomes" id="UP001181622"/>
    </source>
</evidence>
<gene>
    <name evidence="3" type="ORF">IHQ68_15200</name>
</gene>
<dbReference type="InterPro" id="IPR049201">
    <property type="entry name" value="DUF6867"/>
</dbReference>
<evidence type="ECO:0000313" key="3">
    <source>
        <dbReference type="EMBL" id="MDR4307967.1"/>
    </source>
</evidence>
<keyword evidence="1" id="KW-0812">Transmembrane</keyword>
<proteinExistence type="predicted"/>
<keyword evidence="1" id="KW-1133">Transmembrane helix</keyword>
<comment type="caution">
    <text evidence="3">The sequence shown here is derived from an EMBL/GenBank/DDBJ whole genome shotgun (WGS) entry which is preliminary data.</text>
</comment>
<accession>A0ABU1DIM4</accession>
<reference evidence="3" key="1">
    <citation type="submission" date="2020-10" db="EMBL/GenBank/DDBJ databases">
        <authorList>
            <person name="Abbas A."/>
            <person name="Razzaq R."/>
            <person name="Waqas M."/>
            <person name="Abbas N."/>
            <person name="Nielsen T.K."/>
            <person name="Hansen L.H."/>
            <person name="Hussain S."/>
            <person name="Shahid M."/>
        </authorList>
    </citation>
    <scope>NUCLEOTIDE SEQUENCE</scope>
    <source>
        <strain evidence="3">S14</strain>
    </source>
</reference>
<organism evidence="3 4">
    <name type="scientific">Chelatococcus sambhunathii</name>
    <dbReference type="NCBI Taxonomy" id="363953"/>
    <lineage>
        <taxon>Bacteria</taxon>
        <taxon>Pseudomonadati</taxon>
        <taxon>Pseudomonadota</taxon>
        <taxon>Alphaproteobacteria</taxon>
        <taxon>Hyphomicrobiales</taxon>
        <taxon>Chelatococcaceae</taxon>
        <taxon>Chelatococcus</taxon>
    </lineage>
</organism>
<dbReference type="Proteomes" id="UP001181622">
    <property type="component" value="Unassembled WGS sequence"/>
</dbReference>